<dbReference type="EMBL" id="JBHSDQ010000013">
    <property type="protein sequence ID" value="MFC4398283.1"/>
    <property type="molecule type" value="Genomic_DNA"/>
</dbReference>
<evidence type="ECO:0000313" key="2">
    <source>
        <dbReference type="Proteomes" id="UP001595778"/>
    </source>
</evidence>
<sequence length="49" mass="5349">MIITGTVTTSDGTFDYLSAEAATYEEARAQLDALLSPDQKLIVIRTDKD</sequence>
<dbReference type="Proteomes" id="UP001595778">
    <property type="component" value="Unassembled WGS sequence"/>
</dbReference>
<gene>
    <name evidence="1" type="ORF">ACFO0G_19490</name>
</gene>
<reference evidence="2" key="1">
    <citation type="journal article" date="2019" name="Int. J. Syst. Evol. Microbiol.">
        <title>The Global Catalogue of Microorganisms (GCM) 10K type strain sequencing project: providing services to taxonomists for standard genome sequencing and annotation.</title>
        <authorList>
            <consortium name="The Broad Institute Genomics Platform"/>
            <consortium name="The Broad Institute Genome Sequencing Center for Infectious Disease"/>
            <person name="Wu L."/>
            <person name="Ma J."/>
        </authorList>
    </citation>
    <scope>NUCLEOTIDE SEQUENCE [LARGE SCALE GENOMIC DNA]</scope>
    <source>
        <strain evidence="2">PJ61</strain>
    </source>
</reference>
<dbReference type="RefSeq" id="WP_376979696.1">
    <property type="nucleotide sequence ID" value="NZ_JBHSDQ010000013.1"/>
</dbReference>
<comment type="caution">
    <text evidence="1">The sequence shown here is derived from an EMBL/GenBank/DDBJ whole genome shotgun (WGS) entry which is preliminary data.</text>
</comment>
<accession>A0ABV8WS22</accession>
<name>A0ABV8WS22_9MICC</name>
<protein>
    <submittedName>
        <fullName evidence="1">Uncharacterized protein</fullName>
    </submittedName>
</protein>
<keyword evidence="2" id="KW-1185">Reference proteome</keyword>
<organism evidence="1 2">
    <name type="scientific">Arthrobacter sedimenti</name>
    <dbReference type="NCBI Taxonomy" id="2694931"/>
    <lineage>
        <taxon>Bacteria</taxon>
        <taxon>Bacillati</taxon>
        <taxon>Actinomycetota</taxon>
        <taxon>Actinomycetes</taxon>
        <taxon>Micrococcales</taxon>
        <taxon>Micrococcaceae</taxon>
        <taxon>Arthrobacter</taxon>
    </lineage>
</organism>
<proteinExistence type="predicted"/>
<evidence type="ECO:0000313" key="1">
    <source>
        <dbReference type="EMBL" id="MFC4398283.1"/>
    </source>
</evidence>